<feature type="compositionally biased region" description="Basic and acidic residues" evidence="5">
    <location>
        <begin position="492"/>
        <end position="506"/>
    </location>
</feature>
<feature type="compositionally biased region" description="Basic and acidic residues" evidence="5">
    <location>
        <begin position="550"/>
        <end position="561"/>
    </location>
</feature>
<feature type="compositionally biased region" description="Acidic residues" evidence="5">
    <location>
        <begin position="235"/>
        <end position="247"/>
    </location>
</feature>
<feature type="compositionally biased region" description="Low complexity" evidence="5">
    <location>
        <begin position="60"/>
        <end position="77"/>
    </location>
</feature>
<feature type="compositionally biased region" description="Basic and acidic residues" evidence="5">
    <location>
        <begin position="432"/>
        <end position="466"/>
    </location>
</feature>
<feature type="compositionally biased region" description="Basic and acidic residues" evidence="5">
    <location>
        <begin position="165"/>
        <end position="181"/>
    </location>
</feature>
<evidence type="ECO:0000256" key="2">
    <source>
        <dbReference type="ARBA" id="ARBA00022771"/>
    </source>
</evidence>
<evidence type="ECO:0000259" key="6">
    <source>
        <dbReference type="PROSITE" id="PS50103"/>
    </source>
</evidence>
<evidence type="ECO:0000256" key="3">
    <source>
        <dbReference type="ARBA" id="ARBA00022833"/>
    </source>
</evidence>
<feature type="domain" description="C3H1-type" evidence="6">
    <location>
        <begin position="255"/>
        <end position="282"/>
    </location>
</feature>
<dbReference type="SUPFAM" id="SSF90229">
    <property type="entry name" value="CCCH zinc finger"/>
    <property type="match status" value="1"/>
</dbReference>
<protein>
    <submittedName>
        <fullName evidence="7">Putative zinc finger c-x8-c-x5-c-x3-h type</fullName>
    </submittedName>
</protein>
<feature type="compositionally biased region" description="Low complexity" evidence="5">
    <location>
        <begin position="507"/>
        <end position="530"/>
    </location>
</feature>
<evidence type="ECO:0000313" key="7">
    <source>
        <dbReference type="EMBL" id="NBJ63502.1"/>
    </source>
</evidence>
<dbReference type="InterPro" id="IPR000571">
    <property type="entry name" value="Znf_CCCH"/>
</dbReference>
<dbReference type="Pfam" id="PF18044">
    <property type="entry name" value="zf-CCCH_4"/>
    <property type="match status" value="1"/>
</dbReference>
<feature type="region of interest" description="Disordered" evidence="5">
    <location>
        <begin position="363"/>
        <end position="706"/>
    </location>
</feature>
<reference evidence="7" key="1">
    <citation type="submission" date="2019-10" db="EMBL/GenBank/DDBJ databases">
        <title>Short sand fly seasons in Tbilisi, Georgia, hinder development of host immunity to saliva of the visceral leishmaniasis vector Phlebotomus kandelakii.</title>
        <authorList>
            <person name="Oliveira F."/>
            <person name="Giorgobiani E."/>
            <person name="Guimaraes-Costa A.B."/>
            <person name="Abdeladhim M."/>
            <person name="Oristian J."/>
            <person name="Tskhvaradze L."/>
            <person name="Tsertsvadze N."/>
            <person name="Zakalashvili M."/>
            <person name="Valenzuela J.G."/>
            <person name="Kamhawi S."/>
        </authorList>
    </citation>
    <scope>NUCLEOTIDE SEQUENCE</scope>
    <source>
        <strain evidence="7">Wild-capture in Tbilisi</strain>
        <tissue evidence="7">Salivary glands</tissue>
    </source>
</reference>
<feature type="compositionally biased region" description="Low complexity" evidence="5">
    <location>
        <begin position="8"/>
        <end position="43"/>
    </location>
</feature>
<feature type="compositionally biased region" description="Basic and acidic residues" evidence="5">
    <location>
        <begin position="213"/>
        <end position="234"/>
    </location>
</feature>
<feature type="compositionally biased region" description="Basic and acidic residues" evidence="5">
    <location>
        <begin position="615"/>
        <end position="625"/>
    </location>
</feature>
<feature type="compositionally biased region" description="Acidic residues" evidence="5">
    <location>
        <begin position="200"/>
        <end position="212"/>
    </location>
</feature>
<name>A0A6B2EL73_9DIPT</name>
<feature type="compositionally biased region" description="Acidic residues" evidence="5">
    <location>
        <begin position="91"/>
        <end position="101"/>
    </location>
</feature>
<dbReference type="GO" id="GO:0071011">
    <property type="term" value="C:precatalytic spliceosome"/>
    <property type="evidence" value="ECO:0007669"/>
    <property type="project" value="TreeGrafter"/>
</dbReference>
<feature type="compositionally biased region" description="Basic and acidic residues" evidence="5">
    <location>
        <begin position="363"/>
        <end position="379"/>
    </location>
</feature>
<proteinExistence type="predicted"/>
<dbReference type="AlphaFoldDB" id="A0A6B2EL73"/>
<keyword evidence="2 4" id="KW-0863">Zinc-finger</keyword>
<dbReference type="GO" id="GO:0003723">
    <property type="term" value="F:RNA binding"/>
    <property type="evidence" value="ECO:0007669"/>
    <property type="project" value="TreeGrafter"/>
</dbReference>
<dbReference type="EMBL" id="GIFK01005799">
    <property type="protein sequence ID" value="NBJ63502.1"/>
    <property type="molecule type" value="Transcribed_RNA"/>
</dbReference>
<feature type="zinc finger region" description="C3H1-type" evidence="4">
    <location>
        <begin position="255"/>
        <end position="282"/>
    </location>
</feature>
<dbReference type="PROSITE" id="PS50103">
    <property type="entry name" value="ZF_C3H1"/>
    <property type="match status" value="1"/>
</dbReference>
<dbReference type="PANTHER" id="PTHR46582:SF1">
    <property type="entry name" value="ZINC FINGER CCCH DOMAIN-CONTAINING PROTEIN 18"/>
    <property type="match status" value="1"/>
</dbReference>
<dbReference type="InterPro" id="IPR036855">
    <property type="entry name" value="Znf_CCCH_sf"/>
</dbReference>
<organism evidence="7">
    <name type="scientific">Phlebotomus kandelakii</name>
    <dbReference type="NCBI Taxonomy" id="1109342"/>
    <lineage>
        <taxon>Eukaryota</taxon>
        <taxon>Metazoa</taxon>
        <taxon>Ecdysozoa</taxon>
        <taxon>Arthropoda</taxon>
        <taxon>Hexapoda</taxon>
        <taxon>Insecta</taxon>
        <taxon>Pterygota</taxon>
        <taxon>Neoptera</taxon>
        <taxon>Endopterygota</taxon>
        <taxon>Diptera</taxon>
        <taxon>Nematocera</taxon>
        <taxon>Psychodoidea</taxon>
        <taxon>Psychodidae</taxon>
        <taxon>Phlebotomus</taxon>
        <taxon>Larroussius</taxon>
    </lineage>
</organism>
<dbReference type="InterPro" id="IPR052647">
    <property type="entry name" value="Zinc_finger_CCCH-type"/>
</dbReference>
<dbReference type="GO" id="GO:0008270">
    <property type="term" value="F:zinc ion binding"/>
    <property type="evidence" value="ECO:0007669"/>
    <property type="project" value="UniProtKB-KW"/>
</dbReference>
<dbReference type="Gene3D" id="4.10.1000.10">
    <property type="entry name" value="Zinc finger, CCCH-type"/>
    <property type="match status" value="1"/>
</dbReference>
<evidence type="ECO:0000256" key="5">
    <source>
        <dbReference type="SAM" id="MobiDB-lite"/>
    </source>
</evidence>
<feature type="region of interest" description="Disordered" evidence="5">
    <location>
        <begin position="1"/>
        <end position="256"/>
    </location>
</feature>
<keyword evidence="3 4" id="KW-0862">Zinc</keyword>
<dbReference type="SMART" id="SM00356">
    <property type="entry name" value="ZnF_C3H1"/>
    <property type="match status" value="1"/>
</dbReference>
<accession>A0A6B2EL73</accession>
<dbReference type="InterPro" id="IPR041367">
    <property type="entry name" value="Znf-CCCH_4"/>
</dbReference>
<feature type="compositionally biased region" description="Basic and acidic residues" evidence="5">
    <location>
        <begin position="80"/>
        <end position="90"/>
    </location>
</feature>
<feature type="compositionally biased region" description="Basic and acidic residues" evidence="5">
    <location>
        <begin position="678"/>
        <end position="693"/>
    </location>
</feature>
<feature type="compositionally biased region" description="Low complexity" evidence="5">
    <location>
        <begin position="632"/>
        <end position="658"/>
    </location>
</feature>
<sequence>MDSDEESAPGSPVSNSPSSPRENASNSDGSDSSDSESNASAQENPKSPITPDVASRDHSSSNSSSSDSKATSPADASQEVSRDAEPRPETPTEEPVDEWEDVLPKKMDAEEKKALADEKKSFDLAHEDLSDVSDVDSGSSLSGNNLPQWEESPRKDDNDNSETVRVTDLREKLNARKKGGEEFMVATNGTKYEEKRNDEDALDFEAEDGECPDEGKEVTLSVKKDEEEEGKINEVDEELEEGEVTDDDERRPEETEPKPVCRFYARGQCTWGVSCRFLHPGVTDKGNYTMFDMVRPIAGGQGGVGGGYEYRDRPKAHIPSSHHAPVMALPAMLTRPSPLLDTPGGGESPWERGLRTAKEMLRKANKRKEQDLDFEDKKMNLSTGQEDVDRDYYSVDKPGSPELSPPPFRAERFSPAPPPGGGVPPAKYRPKHFMEEDAFGRTQRYRELPAHRMPQYEDERRVRPVREVIVQRQEPVRDDDWSDPWMRSKSPSGREKRGGDGRERSWTSKSYSSSSSTQSESSSESSRSKSPVYRKREKKVRSGRVSKGGESQRGHSMEGKRHPVVSPRKPPKPHSPERYSYGRQSDGRHSPVVASNKRALERINASQLKRRKMSSPKETRKVERKPARRSRSSSSASSDSSGSESESSASSSSASSTRSGRKKSGHRTTEAAAIRHKTTAERPTKQVESKEDASTPASAKKTTRREELLKQLKAVEDAIARKRSKIST</sequence>
<feature type="compositionally biased region" description="Basic residues" evidence="5">
    <location>
        <begin position="532"/>
        <end position="544"/>
    </location>
</feature>
<dbReference type="PANTHER" id="PTHR46582">
    <property type="entry name" value="ZINC FINGER CCCH DOMAIN-CONTAINING PROTEIN 18"/>
    <property type="match status" value="1"/>
</dbReference>
<feature type="compositionally biased region" description="Basic and acidic residues" evidence="5">
    <location>
        <begin position="102"/>
        <end position="129"/>
    </location>
</feature>
<keyword evidence="1 4" id="KW-0479">Metal-binding</keyword>
<evidence type="ECO:0000256" key="4">
    <source>
        <dbReference type="PROSITE-ProRule" id="PRU00723"/>
    </source>
</evidence>
<evidence type="ECO:0000256" key="1">
    <source>
        <dbReference type="ARBA" id="ARBA00022723"/>
    </source>
</evidence>